<dbReference type="RefSeq" id="WP_062499222.1">
    <property type="nucleotide sequence ID" value="NZ_MXAN01000012.1"/>
</dbReference>
<dbReference type="InterPro" id="IPR006073">
    <property type="entry name" value="GTP-bd"/>
</dbReference>
<keyword evidence="6" id="KW-0479">Metal-binding</keyword>
<proteinExistence type="inferred from homology"/>
<reference evidence="11" key="1">
    <citation type="submission" date="2017-03" db="EMBL/GenBank/DDBJ databases">
        <title>Draft genome sequence of Moraxella equi CCUG 4950T type strain.</title>
        <authorList>
            <person name="Salva-Serra F."/>
            <person name="Engstrom-Jakobsson H."/>
            <person name="Thorell K."/>
            <person name="Jaen-Luchoro D."/>
            <person name="Gonzales-Siles L."/>
            <person name="Karlsson R."/>
            <person name="Yazdan S."/>
            <person name="Boulund F."/>
            <person name="Johnning A."/>
            <person name="Engstrand L."/>
            <person name="Kristiansson E."/>
            <person name="Moore E."/>
        </authorList>
    </citation>
    <scope>NUCLEOTIDE SEQUENCE [LARGE SCALE GENOMIC DNA]</scope>
    <source>
        <strain evidence="11">CCUG 4441</strain>
    </source>
</reference>
<feature type="binding site" evidence="6">
    <location>
        <position position="255"/>
    </location>
    <ligand>
        <name>Mg(2+)</name>
        <dbReference type="ChEBI" id="CHEBI:18420"/>
    </ligand>
</feature>
<keyword evidence="5 6" id="KW-0342">GTP-binding</keyword>
<dbReference type="GO" id="GO:0030488">
    <property type="term" value="P:tRNA methylation"/>
    <property type="evidence" value="ECO:0007669"/>
    <property type="project" value="TreeGrafter"/>
</dbReference>
<dbReference type="InterPro" id="IPR005225">
    <property type="entry name" value="Small_GTP-bd"/>
</dbReference>
<dbReference type="PANTHER" id="PTHR42714">
    <property type="entry name" value="TRNA MODIFICATION GTPASE GTPBP3"/>
    <property type="match status" value="1"/>
</dbReference>
<dbReference type="PROSITE" id="PS51709">
    <property type="entry name" value="G_TRME"/>
    <property type="match status" value="1"/>
</dbReference>
<dbReference type="GeneID" id="302271000"/>
<feature type="binding site" evidence="6">
    <location>
        <begin position="249"/>
        <end position="255"/>
    </location>
    <ligand>
        <name>GTP</name>
        <dbReference type="ChEBI" id="CHEBI:37565"/>
    </ligand>
</feature>
<evidence type="ECO:0000313" key="10">
    <source>
        <dbReference type="EMBL" id="STZ01081.1"/>
    </source>
</evidence>
<accession>A0A1V4H1B7</accession>
<protein>
    <recommendedName>
        <fullName evidence="6">tRNA modification GTPase MnmE</fullName>
        <ecNumber evidence="6">3.6.-.-</ecNumber>
    </recommendedName>
</protein>
<dbReference type="EMBL" id="MXAN01000012">
    <property type="protein sequence ID" value="OPH38712.1"/>
    <property type="molecule type" value="Genomic_DNA"/>
</dbReference>
<keyword evidence="6" id="KW-0963">Cytoplasm</keyword>
<dbReference type="GO" id="GO:0003924">
    <property type="term" value="F:GTPase activity"/>
    <property type="evidence" value="ECO:0007669"/>
    <property type="project" value="UniProtKB-UniRule"/>
</dbReference>
<keyword evidence="6" id="KW-0460">Magnesium</keyword>
<feature type="binding site" evidence="6">
    <location>
        <begin position="274"/>
        <end position="277"/>
    </location>
    <ligand>
        <name>GTP</name>
        <dbReference type="ChEBI" id="CHEBI:37565"/>
    </ligand>
</feature>
<sequence>MPTLSQQPTIVAIASPIGQGGVGVIRLSGRTAHAIGCAISGKSALTPRHAHFAKFKDNTGAVIDEGVIIYFNAPHSFTGEDVVELQGHGGMVLQNLLLARCFELGARQATAGEFSMRAFENDKIDLVQAEAIADAISATSVAQASSAMRSLSGEFSKKINELSEKIANIRLYVEASIDFPDEDDVEFLSDGVIESKIDEILRAIDDILATAKQGQLLRDGVQVVLAGKPNAGKSSLLNRLAGVERAIVTDIAGTTRDTLSEMLVLDGLTVHLTDTAGLRDTSDKVEKIGIDRAKSAVKQADILLFVYDVSSESGPFTLAKELFADIIDEIGMENFERKLVMIANKADLLGDVSRETMADFNPNNNHSNNQNDKNVSREIMQNNLNNQENANVPHETISQIRVSCTTGQGLDDLVNLLKDKVGFHPPENSLIARTRHLDALKRAKSHAMDAHTQLVVYQAGELVAESLRLSQTALGEITGQMTADELLGRIFSSFCIGK</sequence>
<name>A0A1V4H1B7_MORLA</name>
<dbReference type="InterPro" id="IPR027417">
    <property type="entry name" value="P-loop_NTPase"/>
</dbReference>
<dbReference type="Pfam" id="PF10396">
    <property type="entry name" value="TrmE_N"/>
    <property type="match status" value="1"/>
</dbReference>
<comment type="subunit">
    <text evidence="6">Homodimer. Heterotetramer of two MnmE and two MnmG subunits.</text>
</comment>
<feature type="binding site" evidence="6">
    <location>
        <begin position="230"/>
        <end position="235"/>
    </location>
    <ligand>
        <name>GTP</name>
        <dbReference type="ChEBI" id="CHEBI:37565"/>
    </ligand>
</feature>
<feature type="binding site" evidence="6">
    <location>
        <position position="251"/>
    </location>
    <ligand>
        <name>K(+)</name>
        <dbReference type="ChEBI" id="CHEBI:29103"/>
    </ligand>
</feature>
<dbReference type="InterPro" id="IPR025867">
    <property type="entry name" value="MnmE_helical"/>
</dbReference>
<evidence type="ECO:0000313" key="12">
    <source>
        <dbReference type="Proteomes" id="UP000254107"/>
    </source>
</evidence>
<feature type="binding site" evidence="6">
    <location>
        <position position="254"/>
    </location>
    <ligand>
        <name>K(+)</name>
        <dbReference type="ChEBI" id="CHEBI:29103"/>
    </ligand>
</feature>
<dbReference type="Gene3D" id="3.40.50.300">
    <property type="entry name" value="P-loop containing nucleotide triphosphate hydrolases"/>
    <property type="match status" value="1"/>
</dbReference>
<dbReference type="InterPro" id="IPR018948">
    <property type="entry name" value="GTP-bd_TrmE_N"/>
</dbReference>
<feature type="domain" description="TrmE-type G" evidence="8">
    <location>
        <begin position="220"/>
        <end position="422"/>
    </location>
</feature>
<dbReference type="SUPFAM" id="SSF52540">
    <property type="entry name" value="P-loop containing nucleoside triphosphate hydrolases"/>
    <property type="match status" value="1"/>
</dbReference>
<dbReference type="NCBIfam" id="TIGR00231">
    <property type="entry name" value="small_GTP"/>
    <property type="match status" value="1"/>
</dbReference>
<comment type="subcellular location">
    <subcellularLocation>
        <location evidence="6">Cytoplasm</location>
    </subcellularLocation>
</comment>
<dbReference type="PANTHER" id="PTHR42714:SF2">
    <property type="entry name" value="TRNA MODIFICATION GTPASE GTPBP3, MITOCHONDRIAL"/>
    <property type="match status" value="1"/>
</dbReference>
<dbReference type="SUPFAM" id="SSF116878">
    <property type="entry name" value="TrmE connector domain"/>
    <property type="match status" value="1"/>
</dbReference>
<evidence type="ECO:0000256" key="3">
    <source>
        <dbReference type="ARBA" id="ARBA00022741"/>
    </source>
</evidence>
<feature type="binding site" evidence="6">
    <location>
        <position position="230"/>
    </location>
    <ligand>
        <name>K(+)</name>
        <dbReference type="ChEBI" id="CHEBI:29103"/>
    </ligand>
</feature>
<keyword evidence="4 6" id="KW-0630">Potassium</keyword>
<dbReference type="InterPro" id="IPR027368">
    <property type="entry name" value="MnmE_dom2"/>
</dbReference>
<evidence type="ECO:0000259" key="8">
    <source>
        <dbReference type="PROSITE" id="PS51709"/>
    </source>
</evidence>
<feature type="binding site" evidence="6">
    <location>
        <position position="249"/>
    </location>
    <ligand>
        <name>K(+)</name>
        <dbReference type="ChEBI" id="CHEBI:29103"/>
    </ligand>
</feature>
<feature type="binding site" evidence="6">
    <location>
        <position position="234"/>
    </location>
    <ligand>
        <name>Mg(2+)</name>
        <dbReference type="ChEBI" id="CHEBI:18420"/>
    </ligand>
</feature>
<dbReference type="NCBIfam" id="NF003661">
    <property type="entry name" value="PRK05291.1-3"/>
    <property type="match status" value="1"/>
</dbReference>
<evidence type="ECO:0000256" key="1">
    <source>
        <dbReference type="ARBA" id="ARBA00011043"/>
    </source>
</evidence>
<dbReference type="Pfam" id="PF12631">
    <property type="entry name" value="MnmE_helical"/>
    <property type="match status" value="1"/>
</dbReference>
<feature type="binding site" evidence="6">
    <location>
        <position position="84"/>
    </location>
    <ligand>
        <name>(6S)-5-formyl-5,6,7,8-tetrahydrofolate</name>
        <dbReference type="ChEBI" id="CHEBI:57457"/>
    </ligand>
</feature>
<evidence type="ECO:0000256" key="7">
    <source>
        <dbReference type="RuleBase" id="RU003313"/>
    </source>
</evidence>
<dbReference type="Pfam" id="PF01926">
    <property type="entry name" value="MMR_HSR1"/>
    <property type="match status" value="1"/>
</dbReference>
<comment type="similarity">
    <text evidence="1 6 7">Belongs to the TRAFAC class TrmE-Era-EngA-EngB-Septin-like GTPase superfamily. TrmE GTPase family.</text>
</comment>
<dbReference type="NCBIfam" id="TIGR00450">
    <property type="entry name" value="mnmE_trmE_thdF"/>
    <property type="match status" value="1"/>
</dbReference>
<dbReference type="Proteomes" id="UP000254107">
    <property type="component" value="Unassembled WGS sequence"/>
</dbReference>
<keyword evidence="2 6" id="KW-0819">tRNA processing</keyword>
<dbReference type="Proteomes" id="UP000191025">
    <property type="component" value="Unassembled WGS sequence"/>
</dbReference>
<comment type="cofactor">
    <cofactor evidence="6">
        <name>K(+)</name>
        <dbReference type="ChEBI" id="CHEBI:29103"/>
    </cofactor>
    <text evidence="6">Binds 1 potassium ion per subunit.</text>
</comment>
<dbReference type="GO" id="GO:0046872">
    <property type="term" value="F:metal ion binding"/>
    <property type="evidence" value="ECO:0007669"/>
    <property type="project" value="UniProtKB-KW"/>
</dbReference>
<dbReference type="AlphaFoldDB" id="A0A1V4H1B7"/>
<dbReference type="GO" id="GO:0005525">
    <property type="term" value="F:GTP binding"/>
    <property type="evidence" value="ECO:0007669"/>
    <property type="project" value="UniProtKB-UniRule"/>
</dbReference>
<reference evidence="10 12" key="3">
    <citation type="submission" date="2018-06" db="EMBL/GenBank/DDBJ databases">
        <authorList>
            <consortium name="Pathogen Informatics"/>
            <person name="Doyle S."/>
        </authorList>
    </citation>
    <scope>NUCLEOTIDE SEQUENCE [LARGE SCALE GENOMIC DNA]</scope>
    <source>
        <strain evidence="10 12">NCTC7911</strain>
    </source>
</reference>
<keyword evidence="12" id="KW-1185">Reference proteome</keyword>
<evidence type="ECO:0000313" key="11">
    <source>
        <dbReference type="Proteomes" id="UP000191025"/>
    </source>
</evidence>
<dbReference type="Gene3D" id="1.20.120.430">
    <property type="entry name" value="tRNA modification GTPase MnmE domain 2"/>
    <property type="match status" value="1"/>
</dbReference>
<keyword evidence="6 10" id="KW-0378">Hydrolase</keyword>
<gene>
    <name evidence="6 10" type="primary">mnmE</name>
    <name evidence="6" type="synonym">trmE</name>
    <name evidence="9" type="ORF">B5J94_02690</name>
    <name evidence="10" type="ORF">NCTC7911_02497</name>
</gene>
<dbReference type="EMBL" id="UGQC01000001">
    <property type="protein sequence ID" value="STZ01081.1"/>
    <property type="molecule type" value="Genomic_DNA"/>
</dbReference>
<organism evidence="9 11">
    <name type="scientific">Moraxella lacunata</name>
    <dbReference type="NCBI Taxonomy" id="477"/>
    <lineage>
        <taxon>Bacteria</taxon>
        <taxon>Pseudomonadati</taxon>
        <taxon>Pseudomonadota</taxon>
        <taxon>Gammaproteobacteria</taxon>
        <taxon>Moraxellales</taxon>
        <taxon>Moraxellaceae</taxon>
        <taxon>Moraxella</taxon>
    </lineage>
</organism>
<comment type="caution">
    <text evidence="6">Lacks conserved residue(s) required for the propagation of feature annotation.</text>
</comment>
<dbReference type="Gene3D" id="3.30.1360.120">
    <property type="entry name" value="Probable tRNA modification gtpase trme, domain 1"/>
    <property type="match status" value="1"/>
</dbReference>
<reference evidence="9" key="2">
    <citation type="submission" date="2017-03" db="EMBL/GenBank/DDBJ databases">
        <authorList>
            <person name="Afonso C.L."/>
            <person name="Miller P.J."/>
            <person name="Scott M.A."/>
            <person name="Spackman E."/>
            <person name="Goraichik I."/>
            <person name="Dimitrov K.M."/>
            <person name="Suarez D.L."/>
            <person name="Swayne D.E."/>
        </authorList>
    </citation>
    <scope>NUCLEOTIDE SEQUENCE</scope>
    <source>
        <strain evidence="9">CCUG 4441</strain>
    </source>
</reference>
<feature type="binding site" evidence="6">
    <location>
        <position position="123"/>
    </location>
    <ligand>
        <name>(6S)-5-formyl-5,6,7,8-tetrahydrofolate</name>
        <dbReference type="ChEBI" id="CHEBI:57457"/>
    </ligand>
</feature>
<feature type="binding site" evidence="6">
    <location>
        <position position="498"/>
    </location>
    <ligand>
        <name>(6S)-5-formyl-5,6,7,8-tetrahydrofolate</name>
        <dbReference type="ChEBI" id="CHEBI:57457"/>
    </ligand>
</feature>
<dbReference type="GO" id="GO:0002098">
    <property type="term" value="P:tRNA wobble uridine modification"/>
    <property type="evidence" value="ECO:0007669"/>
    <property type="project" value="TreeGrafter"/>
</dbReference>
<comment type="function">
    <text evidence="6">Exhibits a very high intrinsic GTPase hydrolysis rate. Involved in the addition of a carboxymethylaminomethyl (cmnm) group at the wobble position (U34) of certain tRNAs, forming tRNA-cmnm(5)s(2)U34.</text>
</comment>
<dbReference type="CDD" id="cd14858">
    <property type="entry name" value="TrmE_N"/>
    <property type="match status" value="1"/>
</dbReference>
<evidence type="ECO:0000313" key="9">
    <source>
        <dbReference type="EMBL" id="OPH38712.1"/>
    </source>
</evidence>
<evidence type="ECO:0000256" key="4">
    <source>
        <dbReference type="ARBA" id="ARBA00022958"/>
    </source>
</evidence>
<dbReference type="InterPro" id="IPR027266">
    <property type="entry name" value="TrmE/GcvT-like"/>
</dbReference>
<dbReference type="EC" id="3.6.-.-" evidence="6"/>
<dbReference type="CDD" id="cd04164">
    <property type="entry name" value="trmE"/>
    <property type="match status" value="1"/>
</dbReference>
<feature type="binding site" evidence="6">
    <location>
        <position position="26"/>
    </location>
    <ligand>
        <name>(6S)-5-formyl-5,6,7,8-tetrahydrofolate</name>
        <dbReference type="ChEBI" id="CHEBI:57457"/>
    </ligand>
</feature>
<evidence type="ECO:0000256" key="2">
    <source>
        <dbReference type="ARBA" id="ARBA00022694"/>
    </source>
</evidence>
<keyword evidence="3 6" id="KW-0547">Nucleotide-binding</keyword>
<dbReference type="InterPro" id="IPR004520">
    <property type="entry name" value="GTPase_MnmE"/>
</dbReference>
<evidence type="ECO:0000256" key="5">
    <source>
        <dbReference type="ARBA" id="ARBA00023134"/>
    </source>
</evidence>
<dbReference type="GO" id="GO:0005829">
    <property type="term" value="C:cytosol"/>
    <property type="evidence" value="ECO:0007669"/>
    <property type="project" value="TreeGrafter"/>
</dbReference>
<feature type="binding site" evidence="6">
    <location>
        <begin position="344"/>
        <end position="347"/>
    </location>
    <ligand>
        <name>GTP</name>
        <dbReference type="ChEBI" id="CHEBI:37565"/>
    </ligand>
</feature>
<evidence type="ECO:0000256" key="6">
    <source>
        <dbReference type="HAMAP-Rule" id="MF_00379"/>
    </source>
</evidence>
<dbReference type="HAMAP" id="MF_00379">
    <property type="entry name" value="GTPase_MnmE"/>
    <property type="match status" value="1"/>
</dbReference>
<dbReference type="InterPro" id="IPR031168">
    <property type="entry name" value="G_TrmE"/>
</dbReference>